<evidence type="ECO:0000256" key="4">
    <source>
        <dbReference type="ARBA" id="ARBA00023163"/>
    </source>
</evidence>
<evidence type="ECO:0000259" key="7">
    <source>
        <dbReference type="PROSITE" id="PS50811"/>
    </source>
</evidence>
<comment type="subcellular location">
    <subcellularLocation>
        <location evidence="1">Nucleus</location>
    </subcellularLocation>
</comment>
<evidence type="ECO:0000256" key="3">
    <source>
        <dbReference type="ARBA" id="ARBA00023125"/>
    </source>
</evidence>
<dbReference type="SMART" id="SM00774">
    <property type="entry name" value="WRKY"/>
    <property type="match status" value="1"/>
</dbReference>
<dbReference type="PANTHER" id="PTHR31221">
    <property type="entry name" value="WRKY TRANSCRIPTION FACTOR PROTEIN 1-RELATED"/>
    <property type="match status" value="1"/>
</dbReference>
<dbReference type="Gene3D" id="2.20.25.80">
    <property type="entry name" value="WRKY domain"/>
    <property type="match status" value="1"/>
</dbReference>
<dbReference type="SUPFAM" id="SSF118290">
    <property type="entry name" value="WRKY DNA-binding domain"/>
    <property type="match status" value="1"/>
</dbReference>
<dbReference type="GO" id="GO:0043565">
    <property type="term" value="F:sequence-specific DNA binding"/>
    <property type="evidence" value="ECO:0007669"/>
    <property type="project" value="InterPro"/>
</dbReference>
<dbReference type="Pfam" id="PF03106">
    <property type="entry name" value="WRKY"/>
    <property type="match status" value="1"/>
</dbReference>
<dbReference type="AlphaFoldDB" id="A0A9D4UZ40"/>
<evidence type="ECO:0000256" key="2">
    <source>
        <dbReference type="ARBA" id="ARBA00023015"/>
    </source>
</evidence>
<keyword evidence="2" id="KW-0805">Transcription regulation</keyword>
<dbReference type="OrthoDB" id="1915472at2759"/>
<comment type="caution">
    <text evidence="8">The sequence shown here is derived from an EMBL/GenBank/DDBJ whole genome shotgun (WGS) entry which is preliminary data.</text>
</comment>
<feature type="region of interest" description="Disordered" evidence="6">
    <location>
        <begin position="108"/>
        <end position="148"/>
    </location>
</feature>
<keyword evidence="3" id="KW-0238">DNA-binding</keyword>
<dbReference type="InterPro" id="IPR036576">
    <property type="entry name" value="WRKY_dom_sf"/>
</dbReference>
<dbReference type="InterPro" id="IPR003657">
    <property type="entry name" value="WRKY_dom"/>
</dbReference>
<feature type="domain" description="WRKY" evidence="7">
    <location>
        <begin position="308"/>
        <end position="372"/>
    </location>
</feature>
<evidence type="ECO:0000256" key="6">
    <source>
        <dbReference type="SAM" id="MobiDB-lite"/>
    </source>
</evidence>
<dbReference type="EMBL" id="JABFUD020000008">
    <property type="protein sequence ID" value="KAI5076506.1"/>
    <property type="molecule type" value="Genomic_DNA"/>
</dbReference>
<protein>
    <recommendedName>
        <fullName evidence="7">WRKY domain-containing protein</fullName>
    </recommendedName>
</protein>
<dbReference type="PROSITE" id="PS50811">
    <property type="entry name" value="WRKY"/>
    <property type="match status" value="1"/>
</dbReference>
<name>A0A9D4UZ40_ADICA</name>
<dbReference type="InterPro" id="IPR044810">
    <property type="entry name" value="WRKY_plant"/>
</dbReference>
<keyword evidence="9" id="KW-1185">Reference proteome</keyword>
<gene>
    <name evidence="8" type="ORF">GOP47_0008571</name>
</gene>
<sequence length="372" mass="41299">MQAWQELANVAPLPESFHDTPSPLAHIDDSYFTLSQISDPYFSADELLEESLEEMLSASIQVNMCTDDYWQGQCSDQCMRISNRDDVDANMDCQLHLIESIFQQNMESHTNATSSARGSNMQPSPLGDISANGLQAGGTTSFTHPSPVFSDASSLPPWMHNQSFEHPATDAYMEGESIPEMLKGLLSPIPTYVNEYTTISASDAEPFNELLSQIPVNWNDNRTSSSETEDTETSSDNFFRGDASSFAPMVPPPSYQLNVPAARGGGQSLLNMGQEASVLQQHLEALNHQQATQGVQGSEDYVSFLVENGTPTIDDGYVWRKYGQKNIKDKMYPRAYFRCAQPDCPIKKQIESSTDVQGSVLITYYGRHHHPR</sequence>
<dbReference type="Proteomes" id="UP000886520">
    <property type="component" value="Chromosome 8"/>
</dbReference>
<dbReference type="PANTHER" id="PTHR31221:SF334">
    <property type="entry name" value="WRKY TRANSCRIPTION FACTOR 57-RELATED"/>
    <property type="match status" value="1"/>
</dbReference>
<organism evidence="8 9">
    <name type="scientific">Adiantum capillus-veneris</name>
    <name type="common">Maidenhair fern</name>
    <dbReference type="NCBI Taxonomy" id="13818"/>
    <lineage>
        <taxon>Eukaryota</taxon>
        <taxon>Viridiplantae</taxon>
        <taxon>Streptophyta</taxon>
        <taxon>Embryophyta</taxon>
        <taxon>Tracheophyta</taxon>
        <taxon>Polypodiopsida</taxon>
        <taxon>Polypodiidae</taxon>
        <taxon>Polypodiales</taxon>
        <taxon>Pteridineae</taxon>
        <taxon>Pteridaceae</taxon>
        <taxon>Vittarioideae</taxon>
        <taxon>Adiantum</taxon>
    </lineage>
</organism>
<evidence type="ECO:0000256" key="5">
    <source>
        <dbReference type="ARBA" id="ARBA00023242"/>
    </source>
</evidence>
<reference evidence="8" key="1">
    <citation type="submission" date="2021-01" db="EMBL/GenBank/DDBJ databases">
        <title>Adiantum capillus-veneris genome.</title>
        <authorList>
            <person name="Fang Y."/>
            <person name="Liao Q."/>
        </authorList>
    </citation>
    <scope>NUCLEOTIDE SEQUENCE</scope>
    <source>
        <strain evidence="8">H3</strain>
        <tissue evidence="8">Leaf</tissue>
    </source>
</reference>
<proteinExistence type="predicted"/>
<accession>A0A9D4UZ40</accession>
<evidence type="ECO:0000313" key="9">
    <source>
        <dbReference type="Proteomes" id="UP000886520"/>
    </source>
</evidence>
<dbReference type="GO" id="GO:0005634">
    <property type="term" value="C:nucleus"/>
    <property type="evidence" value="ECO:0007669"/>
    <property type="project" value="UniProtKB-SubCell"/>
</dbReference>
<keyword evidence="4" id="KW-0804">Transcription</keyword>
<evidence type="ECO:0000313" key="8">
    <source>
        <dbReference type="EMBL" id="KAI5076506.1"/>
    </source>
</evidence>
<dbReference type="GO" id="GO:0003700">
    <property type="term" value="F:DNA-binding transcription factor activity"/>
    <property type="evidence" value="ECO:0007669"/>
    <property type="project" value="InterPro"/>
</dbReference>
<evidence type="ECO:0000256" key="1">
    <source>
        <dbReference type="ARBA" id="ARBA00004123"/>
    </source>
</evidence>
<feature type="compositionally biased region" description="Polar residues" evidence="6">
    <location>
        <begin position="108"/>
        <end position="123"/>
    </location>
</feature>
<keyword evidence="5" id="KW-0539">Nucleus</keyword>